<proteinExistence type="predicted"/>
<dbReference type="Proteomes" id="UP001238450">
    <property type="component" value="Unassembled WGS sequence"/>
</dbReference>
<protein>
    <submittedName>
        <fullName evidence="9">MFS family arabinose efflux permease</fullName>
    </submittedName>
</protein>
<feature type="domain" description="Major facilitator superfamily (MFS) profile" evidence="8">
    <location>
        <begin position="12"/>
        <end position="391"/>
    </location>
</feature>
<evidence type="ECO:0000313" key="10">
    <source>
        <dbReference type="Proteomes" id="UP001238450"/>
    </source>
</evidence>
<organism evidence="9 10">
    <name type="scientific">Croceifilum oryzae</name>
    <dbReference type="NCBI Taxonomy" id="1553429"/>
    <lineage>
        <taxon>Bacteria</taxon>
        <taxon>Bacillati</taxon>
        <taxon>Bacillota</taxon>
        <taxon>Bacilli</taxon>
        <taxon>Bacillales</taxon>
        <taxon>Thermoactinomycetaceae</taxon>
        <taxon>Croceifilum</taxon>
    </lineage>
</organism>
<feature type="transmembrane region" description="Helical" evidence="7">
    <location>
        <begin position="50"/>
        <end position="70"/>
    </location>
</feature>
<dbReference type="GO" id="GO:0022857">
    <property type="term" value="F:transmembrane transporter activity"/>
    <property type="evidence" value="ECO:0007669"/>
    <property type="project" value="InterPro"/>
</dbReference>
<dbReference type="PRINTS" id="PR01036">
    <property type="entry name" value="TCRTETB"/>
</dbReference>
<comment type="subcellular location">
    <subcellularLocation>
        <location evidence="1">Cell membrane</location>
        <topology evidence="1">Multi-pass membrane protein</topology>
    </subcellularLocation>
</comment>
<name>A0AAJ1WP25_9BACL</name>
<evidence type="ECO:0000259" key="8">
    <source>
        <dbReference type="PROSITE" id="PS50850"/>
    </source>
</evidence>
<dbReference type="Gene3D" id="1.20.1720.10">
    <property type="entry name" value="Multidrug resistance protein D"/>
    <property type="match status" value="1"/>
</dbReference>
<feature type="transmembrane region" description="Helical" evidence="7">
    <location>
        <begin position="246"/>
        <end position="269"/>
    </location>
</feature>
<dbReference type="GO" id="GO:0005886">
    <property type="term" value="C:plasma membrane"/>
    <property type="evidence" value="ECO:0007669"/>
    <property type="project" value="UniProtKB-SubCell"/>
</dbReference>
<evidence type="ECO:0000256" key="4">
    <source>
        <dbReference type="ARBA" id="ARBA00022692"/>
    </source>
</evidence>
<feature type="transmembrane region" description="Helical" evidence="7">
    <location>
        <begin position="371"/>
        <end position="392"/>
    </location>
</feature>
<dbReference type="PANTHER" id="PTHR43124">
    <property type="entry name" value="PURINE EFFLUX PUMP PBUE"/>
    <property type="match status" value="1"/>
</dbReference>
<evidence type="ECO:0000256" key="1">
    <source>
        <dbReference type="ARBA" id="ARBA00004651"/>
    </source>
</evidence>
<feature type="transmembrane region" description="Helical" evidence="7">
    <location>
        <begin position="140"/>
        <end position="160"/>
    </location>
</feature>
<comment type="caution">
    <text evidence="9">The sequence shown here is derived from an EMBL/GenBank/DDBJ whole genome shotgun (WGS) entry which is preliminary data.</text>
</comment>
<keyword evidence="4 7" id="KW-0812">Transmembrane</keyword>
<gene>
    <name evidence="9" type="ORF">J2Z48_000270</name>
</gene>
<dbReference type="InterPro" id="IPR050189">
    <property type="entry name" value="MFS_Efflux_Transporters"/>
</dbReference>
<feature type="transmembrane region" description="Helical" evidence="7">
    <location>
        <begin position="166"/>
        <end position="186"/>
    </location>
</feature>
<dbReference type="PROSITE" id="PS50850">
    <property type="entry name" value="MFS"/>
    <property type="match status" value="1"/>
</dbReference>
<feature type="transmembrane region" description="Helical" evidence="7">
    <location>
        <begin position="82"/>
        <end position="104"/>
    </location>
</feature>
<feature type="transmembrane region" description="Helical" evidence="7">
    <location>
        <begin position="346"/>
        <end position="365"/>
    </location>
</feature>
<dbReference type="InterPro" id="IPR020846">
    <property type="entry name" value="MFS_dom"/>
</dbReference>
<keyword evidence="3" id="KW-1003">Cell membrane</keyword>
<reference evidence="9 10" key="1">
    <citation type="submission" date="2023-07" db="EMBL/GenBank/DDBJ databases">
        <title>Genomic Encyclopedia of Type Strains, Phase IV (KMG-IV): sequencing the most valuable type-strain genomes for metagenomic binning, comparative biology and taxonomic classification.</title>
        <authorList>
            <person name="Goeker M."/>
        </authorList>
    </citation>
    <scope>NUCLEOTIDE SEQUENCE [LARGE SCALE GENOMIC DNA]</scope>
    <source>
        <strain evidence="9 10">DSM 46876</strain>
    </source>
</reference>
<dbReference type="InterPro" id="IPR036259">
    <property type="entry name" value="MFS_trans_sf"/>
</dbReference>
<feature type="transmembrane region" description="Helical" evidence="7">
    <location>
        <begin position="304"/>
        <end position="325"/>
    </location>
</feature>
<sequence length="414" mass="45454">MMEQMNRGSTFVLYLVCMSALFASLSQNIYSPIIPLIKDSFGVSVTMVNISVSIFILITAIMQIVLGFVIDFKEAKSILIPGMILTIIASIGCAITQDFTVFLVCRSLQALGTAAIPLIAATTIGNLFQGSERGKAMGTYQMVLSIAPVVAPVVGGFIGNQYSYPGIFWFITVISVILLWINSLYFPKGQTSKQEPIRIGKALSHYKAIFKSRVGSSILILSFVAFFLYFSMIVYLPIVLTDRYHLSLGIVGLLYLPMAFSTMLGSVFFKYIQVRKPLKSVLLWGNVVMASSVLLFAFTHLFSLVGISISLILHGMAVGILTPLFSTMITNEFEQQKGSAIGMFNFVRYMGMAAGPIISGFLLAFGNSSMIFGSMGVLYLVLGLFMMVRMYANQKRVVECKGNVKRECKKGMRG</sequence>
<evidence type="ECO:0000256" key="5">
    <source>
        <dbReference type="ARBA" id="ARBA00022989"/>
    </source>
</evidence>
<evidence type="ECO:0000256" key="3">
    <source>
        <dbReference type="ARBA" id="ARBA00022475"/>
    </source>
</evidence>
<evidence type="ECO:0000256" key="6">
    <source>
        <dbReference type="ARBA" id="ARBA00023136"/>
    </source>
</evidence>
<dbReference type="PANTHER" id="PTHR43124:SF3">
    <property type="entry name" value="CHLORAMPHENICOL EFFLUX PUMP RV0191"/>
    <property type="match status" value="1"/>
</dbReference>
<dbReference type="CDD" id="cd17474">
    <property type="entry name" value="MFS_YfmO_like"/>
    <property type="match status" value="1"/>
</dbReference>
<feature type="transmembrane region" description="Helical" evidence="7">
    <location>
        <begin position="218"/>
        <end position="240"/>
    </location>
</feature>
<dbReference type="Pfam" id="PF07690">
    <property type="entry name" value="MFS_1"/>
    <property type="match status" value="2"/>
</dbReference>
<feature type="transmembrane region" description="Helical" evidence="7">
    <location>
        <begin position="281"/>
        <end position="298"/>
    </location>
</feature>
<evidence type="ECO:0000313" key="9">
    <source>
        <dbReference type="EMBL" id="MDQ0416112.1"/>
    </source>
</evidence>
<keyword evidence="10" id="KW-1185">Reference proteome</keyword>
<keyword evidence="5 7" id="KW-1133">Transmembrane helix</keyword>
<evidence type="ECO:0000256" key="2">
    <source>
        <dbReference type="ARBA" id="ARBA00022448"/>
    </source>
</evidence>
<keyword evidence="6 7" id="KW-0472">Membrane</keyword>
<evidence type="ECO:0000256" key="7">
    <source>
        <dbReference type="SAM" id="Phobius"/>
    </source>
</evidence>
<dbReference type="AlphaFoldDB" id="A0AAJ1WP25"/>
<dbReference type="SUPFAM" id="SSF103473">
    <property type="entry name" value="MFS general substrate transporter"/>
    <property type="match status" value="1"/>
</dbReference>
<dbReference type="InterPro" id="IPR011701">
    <property type="entry name" value="MFS"/>
</dbReference>
<dbReference type="EMBL" id="JAUSUV010000001">
    <property type="protein sequence ID" value="MDQ0416112.1"/>
    <property type="molecule type" value="Genomic_DNA"/>
</dbReference>
<feature type="transmembrane region" description="Helical" evidence="7">
    <location>
        <begin position="110"/>
        <end position="128"/>
    </location>
</feature>
<keyword evidence="2" id="KW-0813">Transport</keyword>
<accession>A0AAJ1WP25</accession>